<organism evidence="1 2">
    <name type="scientific">Favolaschia claudopus</name>
    <dbReference type="NCBI Taxonomy" id="2862362"/>
    <lineage>
        <taxon>Eukaryota</taxon>
        <taxon>Fungi</taxon>
        <taxon>Dikarya</taxon>
        <taxon>Basidiomycota</taxon>
        <taxon>Agaricomycotina</taxon>
        <taxon>Agaricomycetes</taxon>
        <taxon>Agaricomycetidae</taxon>
        <taxon>Agaricales</taxon>
        <taxon>Marasmiineae</taxon>
        <taxon>Mycenaceae</taxon>
        <taxon>Favolaschia</taxon>
    </lineage>
</organism>
<gene>
    <name evidence="1" type="ORF">R3P38DRAFT_3195994</name>
</gene>
<evidence type="ECO:0000313" key="2">
    <source>
        <dbReference type="Proteomes" id="UP001362999"/>
    </source>
</evidence>
<name>A0AAW0B8Y4_9AGAR</name>
<keyword evidence="2" id="KW-1185">Reference proteome</keyword>
<dbReference type="Proteomes" id="UP001362999">
    <property type="component" value="Unassembled WGS sequence"/>
</dbReference>
<accession>A0AAW0B8Y4</accession>
<protein>
    <submittedName>
        <fullName evidence="1">Uncharacterized protein</fullName>
    </submittedName>
</protein>
<proteinExistence type="predicted"/>
<dbReference type="AlphaFoldDB" id="A0AAW0B8Y4"/>
<comment type="caution">
    <text evidence="1">The sequence shown here is derived from an EMBL/GenBank/DDBJ whole genome shotgun (WGS) entry which is preliminary data.</text>
</comment>
<reference evidence="1 2" key="1">
    <citation type="journal article" date="2024" name="J Genomics">
        <title>Draft genome sequencing and assembly of Favolaschia claudopus CIRM-BRFM 2984 isolated from oak limbs.</title>
        <authorList>
            <person name="Navarro D."/>
            <person name="Drula E."/>
            <person name="Chaduli D."/>
            <person name="Cazenave R."/>
            <person name="Ahrendt S."/>
            <person name="Wang J."/>
            <person name="Lipzen A."/>
            <person name="Daum C."/>
            <person name="Barry K."/>
            <person name="Grigoriev I.V."/>
            <person name="Favel A."/>
            <person name="Rosso M.N."/>
            <person name="Martin F."/>
        </authorList>
    </citation>
    <scope>NUCLEOTIDE SEQUENCE [LARGE SCALE GENOMIC DNA]</scope>
    <source>
        <strain evidence="1 2">CIRM-BRFM 2984</strain>
    </source>
</reference>
<sequence>MSALREYEDFHQQSKRLRGDYERFVGFLSGTSESGDDAYSQPYLRVPLPPIDL</sequence>
<evidence type="ECO:0000313" key="1">
    <source>
        <dbReference type="EMBL" id="KAK7022600.1"/>
    </source>
</evidence>
<dbReference type="EMBL" id="JAWWNJ010000037">
    <property type="protein sequence ID" value="KAK7022600.1"/>
    <property type="molecule type" value="Genomic_DNA"/>
</dbReference>